<dbReference type="PANTHER" id="PTHR13800">
    <property type="entry name" value="TRANSIENT RECEPTOR POTENTIAL CATION CHANNEL, SUBFAMILY M, MEMBER 6"/>
    <property type="match status" value="1"/>
</dbReference>
<sequence>MYRSKSSNFSPLTFRCNKVESAPMPPCLKSPHLYLVYLQDSNHLIEWGPLTTSECVYTPKLILSVIGSSQEKTWTGWKNDSFIELQVKKQTEPATDENADKLFYNLGKRLVDVKGEATDMLTRQGEDASRVIDDQVRDDQPMNAKPSLRLNYTVTDNPDVDRPTTALRQYILYALTKNEEADDKCIECAITMKDVEDEHTLKAMQEKGVPVLVLKDACKNSNATVIEKSRDWIIHLANGSNSHCEHPILDCNENDFSEKLLDHIISYFRAEGDRGSDERHLAKLRVYLDMKLMYEANEPGTSSLSFKNWILKDDPFTYSLLDLSVMLSRARCVKHCLKHVKTLKESKIKIPDKTLHKDVIQIVNEMLEQDIGNFTSDEHPLKKLFIACLILKKFDISKVLWRRFASPVGAALSAYKLLKVMSETDDCELDKTRGVMLYFQKHAVKSLATCYKLNPTYTSDLLGIRRPGWNNTTYFHIAYETDCEDFLGMSACHDISDRVWHYGSADQTQNSPLLSVTPRKMYIADLFSRFAYLLIYGLLLVRYLATDSFHPLEWLVWALTLFDLLQIVVAIQGFRAVHAINLLGWYISTTFLVAWTLRYLAYSSQENEYLMRWARMAFGLNYIGFSIRFLHGYYADKDLGPMIVMFKNIGFFLLQFFLLILIFFISYGVASQSVYFHGSRYDPLLIFYQSFWTLLGQYPLLDELGFKGAEENYNCTADGQDDDNCLYTAERYFLSIILGVYAVVINILLFNLLIAKFGAIINLDEKKWTQTWHIQSLQLTMMYSKRLVWPPLIVLLQPFWYCYMYKCCSHGDEFKAQDPFIVNKTDSGAFENDVMKLYLEQVDRSESQMERNPLSKWLDADTETNTLMEKVEENLQTSSRPRKNLDFVEQTIADQTELYPEEKEELPNESGHNSSFENLENEDISKRMIFVDEEKKVWKQGIANIHSEFEQLSHRIFSSSRKWEKTSTKISRRVQRLEKELRVAKTTTNELNQAVSRAGLQIVDLNDRTGRAVSSVSEDQVDGDRSTRYQRQGDDYQRRFGGSELSTSVTLSDETIVKIAMEVMKQIKTIRPSRNRLLYQDYNPDLKLIYGKPDEDQANKEVASVVLTGRFGEESSKDKKGKKKKDAYFAVRTRQRYGPLWRCYKVTEGNKMVPRSKSH</sequence>
<evidence type="ECO:0000256" key="4">
    <source>
        <dbReference type="ARBA" id="ARBA00023136"/>
    </source>
</evidence>
<reference evidence="7 8" key="1">
    <citation type="submission" date="2024-04" db="EMBL/GenBank/DDBJ databases">
        <authorList>
            <consortium name="Genoscope - CEA"/>
            <person name="William W."/>
        </authorList>
    </citation>
    <scope>NUCLEOTIDE SEQUENCE [LARGE SCALE GENOMIC DNA]</scope>
</reference>
<feature type="transmembrane region" description="Helical" evidence="5">
    <location>
        <begin position="613"/>
        <end position="630"/>
    </location>
</feature>
<evidence type="ECO:0000256" key="5">
    <source>
        <dbReference type="SAM" id="Phobius"/>
    </source>
</evidence>
<feature type="transmembrane region" description="Helical" evidence="5">
    <location>
        <begin position="526"/>
        <end position="545"/>
    </location>
</feature>
<dbReference type="PANTHER" id="PTHR13800:SF1">
    <property type="entry name" value="TRANSIENT RECEPTOR POTENTIAL CATION CHANNEL TRPM"/>
    <property type="match status" value="1"/>
</dbReference>
<gene>
    <name evidence="7" type="ORF">GSLYS_00021190001</name>
</gene>
<name>A0AAV2IKZ3_LYMST</name>
<evidence type="ECO:0000256" key="1">
    <source>
        <dbReference type="ARBA" id="ARBA00004141"/>
    </source>
</evidence>
<protein>
    <recommendedName>
        <fullName evidence="6">TRPM-like domain-containing protein</fullName>
    </recommendedName>
</protein>
<dbReference type="EMBL" id="CAXITT010001088">
    <property type="protein sequence ID" value="CAL1547873.1"/>
    <property type="molecule type" value="Genomic_DNA"/>
</dbReference>
<dbReference type="GO" id="GO:0005261">
    <property type="term" value="F:monoatomic cation channel activity"/>
    <property type="evidence" value="ECO:0007669"/>
    <property type="project" value="TreeGrafter"/>
</dbReference>
<feature type="transmembrane region" description="Helical" evidence="5">
    <location>
        <begin position="651"/>
        <end position="670"/>
    </location>
</feature>
<keyword evidence="3 5" id="KW-1133">Transmembrane helix</keyword>
<feature type="domain" description="TRPM-like" evidence="6">
    <location>
        <begin position="352"/>
        <end position="487"/>
    </location>
</feature>
<dbReference type="AlphaFoldDB" id="A0AAV2IKZ3"/>
<evidence type="ECO:0000313" key="8">
    <source>
        <dbReference type="Proteomes" id="UP001497497"/>
    </source>
</evidence>
<dbReference type="InterPro" id="IPR050927">
    <property type="entry name" value="TRPM"/>
</dbReference>
<feature type="transmembrane region" description="Helical" evidence="5">
    <location>
        <begin position="732"/>
        <end position="754"/>
    </location>
</feature>
<comment type="subcellular location">
    <subcellularLocation>
        <location evidence="1">Membrane</location>
        <topology evidence="1">Multi-pass membrane protein</topology>
    </subcellularLocation>
</comment>
<dbReference type="Pfam" id="PF25508">
    <property type="entry name" value="TRPM2"/>
    <property type="match status" value="1"/>
</dbReference>
<dbReference type="Proteomes" id="UP001497497">
    <property type="component" value="Unassembled WGS sequence"/>
</dbReference>
<evidence type="ECO:0000313" key="7">
    <source>
        <dbReference type="EMBL" id="CAL1547873.1"/>
    </source>
</evidence>
<keyword evidence="8" id="KW-1185">Reference proteome</keyword>
<feature type="transmembrane region" description="Helical" evidence="5">
    <location>
        <begin position="583"/>
        <end position="601"/>
    </location>
</feature>
<dbReference type="InterPro" id="IPR057366">
    <property type="entry name" value="TRPM-like"/>
</dbReference>
<keyword evidence="2 5" id="KW-0812">Transmembrane</keyword>
<dbReference type="GO" id="GO:0030001">
    <property type="term" value="P:metal ion transport"/>
    <property type="evidence" value="ECO:0007669"/>
    <property type="project" value="TreeGrafter"/>
</dbReference>
<comment type="caution">
    <text evidence="7">The sequence shown here is derived from an EMBL/GenBank/DDBJ whole genome shotgun (WGS) entry which is preliminary data.</text>
</comment>
<evidence type="ECO:0000256" key="3">
    <source>
        <dbReference type="ARBA" id="ARBA00022989"/>
    </source>
</evidence>
<feature type="transmembrane region" description="Helical" evidence="5">
    <location>
        <begin position="551"/>
        <end position="571"/>
    </location>
</feature>
<accession>A0AAV2IKZ3</accession>
<evidence type="ECO:0000256" key="2">
    <source>
        <dbReference type="ARBA" id="ARBA00022692"/>
    </source>
</evidence>
<keyword evidence="4 5" id="KW-0472">Membrane</keyword>
<dbReference type="GO" id="GO:0005886">
    <property type="term" value="C:plasma membrane"/>
    <property type="evidence" value="ECO:0007669"/>
    <property type="project" value="TreeGrafter"/>
</dbReference>
<proteinExistence type="predicted"/>
<organism evidence="7 8">
    <name type="scientific">Lymnaea stagnalis</name>
    <name type="common">Great pond snail</name>
    <name type="synonym">Helix stagnalis</name>
    <dbReference type="NCBI Taxonomy" id="6523"/>
    <lineage>
        <taxon>Eukaryota</taxon>
        <taxon>Metazoa</taxon>
        <taxon>Spiralia</taxon>
        <taxon>Lophotrochozoa</taxon>
        <taxon>Mollusca</taxon>
        <taxon>Gastropoda</taxon>
        <taxon>Heterobranchia</taxon>
        <taxon>Euthyneura</taxon>
        <taxon>Panpulmonata</taxon>
        <taxon>Hygrophila</taxon>
        <taxon>Lymnaeoidea</taxon>
        <taxon>Lymnaeidae</taxon>
        <taxon>Lymnaea</taxon>
    </lineage>
</organism>
<evidence type="ECO:0000259" key="6">
    <source>
        <dbReference type="Pfam" id="PF25508"/>
    </source>
</evidence>